<evidence type="ECO:0008006" key="3">
    <source>
        <dbReference type="Google" id="ProtNLM"/>
    </source>
</evidence>
<proteinExistence type="predicted"/>
<evidence type="ECO:0000313" key="1">
    <source>
        <dbReference type="EMBL" id="PKU77873.1"/>
    </source>
</evidence>
<reference evidence="1 2" key="2">
    <citation type="journal article" date="2017" name="Nature">
        <title>The Apostasia genome and the evolution of orchids.</title>
        <authorList>
            <person name="Zhang G.Q."/>
            <person name="Liu K.W."/>
            <person name="Li Z."/>
            <person name="Lohaus R."/>
            <person name="Hsiao Y.Y."/>
            <person name="Niu S.C."/>
            <person name="Wang J.Y."/>
            <person name="Lin Y.C."/>
            <person name="Xu Q."/>
            <person name="Chen L.J."/>
            <person name="Yoshida K."/>
            <person name="Fujiwara S."/>
            <person name="Wang Z.W."/>
            <person name="Zhang Y.Q."/>
            <person name="Mitsuda N."/>
            <person name="Wang M."/>
            <person name="Liu G.H."/>
            <person name="Pecoraro L."/>
            <person name="Huang H.X."/>
            <person name="Xiao X.J."/>
            <person name="Lin M."/>
            <person name="Wu X.Y."/>
            <person name="Wu W.L."/>
            <person name="Chen Y.Y."/>
            <person name="Chang S.B."/>
            <person name="Sakamoto S."/>
            <person name="Ohme-Takagi M."/>
            <person name="Yagi M."/>
            <person name="Zeng S.J."/>
            <person name="Shen C.Y."/>
            <person name="Yeh C.M."/>
            <person name="Luo Y.B."/>
            <person name="Tsai W.C."/>
            <person name="Van de Peer Y."/>
            <person name="Liu Z.J."/>
        </authorList>
    </citation>
    <scope>NUCLEOTIDE SEQUENCE [LARGE SCALE GENOMIC DNA]</scope>
    <source>
        <tissue evidence="1">The whole plant</tissue>
    </source>
</reference>
<sequence length="54" mass="6006">MTHIFREGNACADWLAKLGCQCASFKEFEASNMPAFLRGLVKLDKLGLPYIRSG</sequence>
<name>A0A2I0WQD8_9ASPA</name>
<reference evidence="1 2" key="1">
    <citation type="journal article" date="2016" name="Sci. Rep.">
        <title>The Dendrobium catenatum Lindl. genome sequence provides insights into polysaccharide synthase, floral development and adaptive evolution.</title>
        <authorList>
            <person name="Zhang G.Q."/>
            <person name="Xu Q."/>
            <person name="Bian C."/>
            <person name="Tsai W.C."/>
            <person name="Yeh C.M."/>
            <person name="Liu K.W."/>
            <person name="Yoshida K."/>
            <person name="Zhang L.S."/>
            <person name="Chang S.B."/>
            <person name="Chen F."/>
            <person name="Shi Y."/>
            <person name="Su Y.Y."/>
            <person name="Zhang Y.Q."/>
            <person name="Chen L.J."/>
            <person name="Yin Y."/>
            <person name="Lin M."/>
            <person name="Huang H."/>
            <person name="Deng H."/>
            <person name="Wang Z.W."/>
            <person name="Zhu S.L."/>
            <person name="Zhao X."/>
            <person name="Deng C."/>
            <person name="Niu S.C."/>
            <person name="Huang J."/>
            <person name="Wang M."/>
            <person name="Liu G.H."/>
            <person name="Yang H.J."/>
            <person name="Xiao X.J."/>
            <person name="Hsiao Y.Y."/>
            <person name="Wu W.L."/>
            <person name="Chen Y.Y."/>
            <person name="Mitsuda N."/>
            <person name="Ohme-Takagi M."/>
            <person name="Luo Y.B."/>
            <person name="Van de Peer Y."/>
            <person name="Liu Z.J."/>
        </authorList>
    </citation>
    <scope>NUCLEOTIDE SEQUENCE [LARGE SCALE GENOMIC DNA]</scope>
    <source>
        <tissue evidence="1">The whole plant</tissue>
    </source>
</reference>
<accession>A0A2I0WQD8</accession>
<dbReference type="Proteomes" id="UP000233837">
    <property type="component" value="Unassembled WGS sequence"/>
</dbReference>
<organism evidence="1 2">
    <name type="scientific">Dendrobium catenatum</name>
    <dbReference type="NCBI Taxonomy" id="906689"/>
    <lineage>
        <taxon>Eukaryota</taxon>
        <taxon>Viridiplantae</taxon>
        <taxon>Streptophyta</taxon>
        <taxon>Embryophyta</taxon>
        <taxon>Tracheophyta</taxon>
        <taxon>Spermatophyta</taxon>
        <taxon>Magnoliopsida</taxon>
        <taxon>Liliopsida</taxon>
        <taxon>Asparagales</taxon>
        <taxon>Orchidaceae</taxon>
        <taxon>Epidendroideae</taxon>
        <taxon>Malaxideae</taxon>
        <taxon>Dendrobiinae</taxon>
        <taxon>Dendrobium</taxon>
    </lineage>
</organism>
<dbReference type="EMBL" id="KZ502486">
    <property type="protein sequence ID" value="PKU77873.1"/>
    <property type="molecule type" value="Genomic_DNA"/>
</dbReference>
<dbReference type="AlphaFoldDB" id="A0A2I0WQD8"/>
<keyword evidence="2" id="KW-1185">Reference proteome</keyword>
<gene>
    <name evidence="1" type="ORF">MA16_Dca005705</name>
</gene>
<protein>
    <recommendedName>
        <fullName evidence="3">RNase H type-1 domain-containing protein</fullName>
    </recommendedName>
</protein>
<evidence type="ECO:0000313" key="2">
    <source>
        <dbReference type="Proteomes" id="UP000233837"/>
    </source>
</evidence>